<accession>A0A9N9CQP5</accession>
<sequence length="518" mass="57564">MERVVGMRALGKELTTRTQSSFLRYLDGLDLQLPHLPRDALIQKIYDTLTFTTVSGGKFLLLTSPAGSGKTSLLSLFIHRYPQYVCIYISCIKTKLSIDDLFVGKVTDTSGKVFTFSSEQQYIIMLDDAQALYHDISFWSTLIKVTPMLIPSNIKFLIAATHSLAGGVESPAEFQSLWKLSRPDFLLCNDEANQFLDLPTGLPTNMNTLNVKKLLIQECNGLIGALRISVDSLTTRFTKDPSPSETDLITYYLSNSVVQQMARCFGSQHSGPISQVLKNALIKCLVNELILAPINGMLDDKDSRCYTSLMKAGILALGNDRYTLQFSSPLALKYYSKWFFPNRSCTKPSSLHSLIVNAIGNMSASLLQQSTVNQDDFPKEATFQHLFMEGLALSTEPTCAICPELSKVFPPPTCASTECIHGEVDFYLNGTLRWGLELLVNSDRITEHIDRFGSNGKYSLLAVNDYAVIDFRGNKTGNVTNIVSNPKRITAFFKLGDFSTCTCIFGLDKEPISIKLRN</sequence>
<proteinExistence type="predicted"/>
<dbReference type="AlphaFoldDB" id="A0A9N9CQP5"/>
<keyword evidence="3" id="KW-1185">Reference proteome</keyword>
<gene>
    <name evidence="2" type="ORF">PBRASI_LOCUS8205</name>
</gene>
<evidence type="ECO:0000313" key="3">
    <source>
        <dbReference type="Proteomes" id="UP000789739"/>
    </source>
</evidence>
<feature type="domain" description="AAA+ ATPase" evidence="1">
    <location>
        <begin position="56"/>
        <end position="184"/>
    </location>
</feature>
<dbReference type="SMART" id="SM00382">
    <property type="entry name" value="AAA"/>
    <property type="match status" value="1"/>
</dbReference>
<dbReference type="SUPFAM" id="SSF52540">
    <property type="entry name" value="P-loop containing nucleoside triphosphate hydrolases"/>
    <property type="match status" value="1"/>
</dbReference>
<reference evidence="2" key="1">
    <citation type="submission" date="2021-06" db="EMBL/GenBank/DDBJ databases">
        <authorList>
            <person name="Kallberg Y."/>
            <person name="Tangrot J."/>
            <person name="Rosling A."/>
        </authorList>
    </citation>
    <scope>NUCLEOTIDE SEQUENCE</scope>
    <source>
        <strain evidence="2">BR232B</strain>
    </source>
</reference>
<dbReference type="InterPro" id="IPR003593">
    <property type="entry name" value="AAA+_ATPase"/>
</dbReference>
<organism evidence="2 3">
    <name type="scientific">Paraglomus brasilianum</name>
    <dbReference type="NCBI Taxonomy" id="144538"/>
    <lineage>
        <taxon>Eukaryota</taxon>
        <taxon>Fungi</taxon>
        <taxon>Fungi incertae sedis</taxon>
        <taxon>Mucoromycota</taxon>
        <taxon>Glomeromycotina</taxon>
        <taxon>Glomeromycetes</taxon>
        <taxon>Paraglomerales</taxon>
        <taxon>Paraglomeraceae</taxon>
        <taxon>Paraglomus</taxon>
    </lineage>
</organism>
<evidence type="ECO:0000259" key="1">
    <source>
        <dbReference type="SMART" id="SM00382"/>
    </source>
</evidence>
<protein>
    <submittedName>
        <fullName evidence="2">2087_t:CDS:1</fullName>
    </submittedName>
</protein>
<comment type="caution">
    <text evidence="2">The sequence shown here is derived from an EMBL/GenBank/DDBJ whole genome shotgun (WGS) entry which is preliminary data.</text>
</comment>
<dbReference type="EMBL" id="CAJVPI010001415">
    <property type="protein sequence ID" value="CAG8611665.1"/>
    <property type="molecule type" value="Genomic_DNA"/>
</dbReference>
<dbReference type="OrthoDB" id="2145545at2759"/>
<dbReference type="InterPro" id="IPR027417">
    <property type="entry name" value="P-loop_NTPase"/>
</dbReference>
<name>A0A9N9CQP5_9GLOM</name>
<evidence type="ECO:0000313" key="2">
    <source>
        <dbReference type="EMBL" id="CAG8611665.1"/>
    </source>
</evidence>
<dbReference type="Gene3D" id="3.40.50.300">
    <property type="entry name" value="P-loop containing nucleotide triphosphate hydrolases"/>
    <property type="match status" value="1"/>
</dbReference>
<dbReference type="Proteomes" id="UP000789739">
    <property type="component" value="Unassembled WGS sequence"/>
</dbReference>